<dbReference type="Proteomes" id="UP001310594">
    <property type="component" value="Unassembled WGS sequence"/>
</dbReference>
<organism evidence="3 4">
    <name type="scientific">Elasticomyces elasticus</name>
    <dbReference type="NCBI Taxonomy" id="574655"/>
    <lineage>
        <taxon>Eukaryota</taxon>
        <taxon>Fungi</taxon>
        <taxon>Dikarya</taxon>
        <taxon>Ascomycota</taxon>
        <taxon>Pezizomycotina</taxon>
        <taxon>Dothideomycetes</taxon>
        <taxon>Dothideomycetidae</taxon>
        <taxon>Mycosphaerellales</taxon>
        <taxon>Teratosphaeriaceae</taxon>
        <taxon>Elasticomyces</taxon>
    </lineage>
</organism>
<feature type="transmembrane region" description="Helical" evidence="2">
    <location>
        <begin position="73"/>
        <end position="92"/>
    </location>
</feature>
<keyword evidence="2" id="KW-0812">Transmembrane</keyword>
<feature type="region of interest" description="Disordered" evidence="1">
    <location>
        <begin position="125"/>
        <end position="158"/>
    </location>
</feature>
<keyword evidence="2" id="KW-1133">Transmembrane helix</keyword>
<evidence type="ECO:0000313" key="3">
    <source>
        <dbReference type="EMBL" id="KAK5692355.1"/>
    </source>
</evidence>
<name>A0AAN7ZW54_9PEZI</name>
<comment type="caution">
    <text evidence="3">The sequence shown here is derived from an EMBL/GenBank/DDBJ whole genome shotgun (WGS) entry which is preliminary data.</text>
</comment>
<sequence length="158" mass="17062">MAIIALPTFLIWRRTQMNLRNKIKITGLFATSRIIVVAVSILFACLKLREPSSIASKPGVAIALPTIIQQAELAVAIITATMIPCVSLFGVVEKTQGIPGSYDSTMNSIANVKVTTSITLRSVKRRSNDAHSNESDTINLVEMSPSVQRASGPTLRPE</sequence>
<gene>
    <name evidence="3" type="ORF">LTR97_010663</name>
</gene>
<feature type="transmembrane region" description="Helical" evidence="2">
    <location>
        <begin position="23"/>
        <end position="44"/>
    </location>
</feature>
<dbReference type="EMBL" id="JAVRQU010000019">
    <property type="protein sequence ID" value="KAK5692355.1"/>
    <property type="molecule type" value="Genomic_DNA"/>
</dbReference>
<evidence type="ECO:0000313" key="4">
    <source>
        <dbReference type="Proteomes" id="UP001310594"/>
    </source>
</evidence>
<proteinExistence type="predicted"/>
<dbReference type="AlphaFoldDB" id="A0AAN7ZW54"/>
<evidence type="ECO:0000256" key="2">
    <source>
        <dbReference type="SAM" id="Phobius"/>
    </source>
</evidence>
<reference evidence="3" key="1">
    <citation type="submission" date="2023-08" db="EMBL/GenBank/DDBJ databases">
        <title>Black Yeasts Isolated from many extreme environments.</title>
        <authorList>
            <person name="Coleine C."/>
            <person name="Stajich J.E."/>
            <person name="Selbmann L."/>
        </authorList>
    </citation>
    <scope>NUCLEOTIDE SEQUENCE</scope>
    <source>
        <strain evidence="3">CCFEE 5810</strain>
    </source>
</reference>
<keyword evidence="2" id="KW-0472">Membrane</keyword>
<protein>
    <submittedName>
        <fullName evidence="3">Uncharacterized protein</fullName>
    </submittedName>
</protein>
<evidence type="ECO:0000256" key="1">
    <source>
        <dbReference type="SAM" id="MobiDB-lite"/>
    </source>
</evidence>
<accession>A0AAN7ZW54</accession>